<proteinExistence type="predicted"/>
<comment type="caution">
    <text evidence="1">The sequence shown here is derived from an EMBL/GenBank/DDBJ whole genome shotgun (WGS) entry which is preliminary data.</text>
</comment>
<protein>
    <submittedName>
        <fullName evidence="1">Uncharacterized protein</fullName>
    </submittedName>
</protein>
<gene>
    <name evidence="1" type="ORF">LCGC14_1501080</name>
</gene>
<name>A0A0F9J4K5_9ZZZZ</name>
<accession>A0A0F9J4K5</accession>
<evidence type="ECO:0000313" key="1">
    <source>
        <dbReference type="EMBL" id="KKM64468.1"/>
    </source>
</evidence>
<dbReference type="AlphaFoldDB" id="A0A0F9J4K5"/>
<reference evidence="1" key="1">
    <citation type="journal article" date="2015" name="Nature">
        <title>Complex archaea that bridge the gap between prokaryotes and eukaryotes.</title>
        <authorList>
            <person name="Spang A."/>
            <person name="Saw J.H."/>
            <person name="Jorgensen S.L."/>
            <person name="Zaremba-Niedzwiedzka K."/>
            <person name="Martijn J."/>
            <person name="Lind A.E."/>
            <person name="van Eijk R."/>
            <person name="Schleper C."/>
            <person name="Guy L."/>
            <person name="Ettema T.J."/>
        </authorList>
    </citation>
    <scope>NUCLEOTIDE SEQUENCE</scope>
</reference>
<dbReference type="EMBL" id="LAZR01010892">
    <property type="protein sequence ID" value="KKM64468.1"/>
    <property type="molecule type" value="Genomic_DNA"/>
</dbReference>
<sequence>MINLVNDFENKFKRLLKKSCIDMNEFKPAYELMNRYFSNIPYRIIKSKNQVLTLSYKYNNIPKTIKNKFKDIFNKEDEYENVLNELIITPCLDPSEFFDLFEELKLEIDELDLKDSKEQDKKIYLE</sequence>
<organism evidence="1">
    <name type="scientific">marine sediment metagenome</name>
    <dbReference type="NCBI Taxonomy" id="412755"/>
    <lineage>
        <taxon>unclassified sequences</taxon>
        <taxon>metagenomes</taxon>
        <taxon>ecological metagenomes</taxon>
    </lineage>
</organism>